<protein>
    <submittedName>
        <fullName evidence="1">L-ascorbate-6-phosphate lactonase UlaG</fullName>
    </submittedName>
</protein>
<proteinExistence type="predicted"/>
<sequence length="218" mass="23193">METDLTFWGHACVQLARADRSLLIDPGSFSDRTCLETVDAVLVTHEHVDHVLVDELAAVVANHSHLEVWAPGHVVDQLLAADAPGERLHVVQGGDRFTAAGFEVAAEGELHALIHADVPRVANVAFIIDGAILHPGDSFTRPGAGEEIAALLAPVSAPWLSVGEVIDFVRAVRPGLVIPIHSALLSDAGNDLVDRLVAGMGRTGYRRLAMGETITIQH</sequence>
<dbReference type="EMBL" id="MLJW01000213">
    <property type="protein sequence ID" value="OIQ93168.1"/>
    <property type="molecule type" value="Genomic_DNA"/>
</dbReference>
<dbReference type="PANTHER" id="PTHR43546:SF3">
    <property type="entry name" value="UPF0173 METAL-DEPENDENT HYDROLASE MJ1163"/>
    <property type="match status" value="1"/>
</dbReference>
<evidence type="ECO:0000313" key="1">
    <source>
        <dbReference type="EMBL" id="OIQ93168.1"/>
    </source>
</evidence>
<dbReference type="AlphaFoldDB" id="A0A1J5RAR4"/>
<name>A0A1J5RAR4_9ZZZZ</name>
<dbReference type="SUPFAM" id="SSF56281">
    <property type="entry name" value="Metallo-hydrolase/oxidoreductase"/>
    <property type="match status" value="1"/>
</dbReference>
<accession>A0A1J5RAR4</accession>
<dbReference type="InterPro" id="IPR036866">
    <property type="entry name" value="RibonucZ/Hydroxyglut_hydro"/>
</dbReference>
<gene>
    <name evidence="1" type="primary">ulaG</name>
    <name evidence="1" type="ORF">GALL_248740</name>
</gene>
<dbReference type="PANTHER" id="PTHR43546">
    <property type="entry name" value="UPF0173 METAL-DEPENDENT HYDROLASE MJ1163-RELATED"/>
    <property type="match status" value="1"/>
</dbReference>
<dbReference type="InterPro" id="IPR050114">
    <property type="entry name" value="UPF0173_UPF0282_UlaG_hydrolase"/>
</dbReference>
<reference evidence="1" key="1">
    <citation type="submission" date="2016-10" db="EMBL/GenBank/DDBJ databases">
        <title>Sequence of Gallionella enrichment culture.</title>
        <authorList>
            <person name="Poehlein A."/>
            <person name="Muehling M."/>
            <person name="Daniel R."/>
        </authorList>
    </citation>
    <scope>NUCLEOTIDE SEQUENCE</scope>
</reference>
<comment type="caution">
    <text evidence="1">The sequence shown here is derived from an EMBL/GenBank/DDBJ whole genome shotgun (WGS) entry which is preliminary data.</text>
</comment>
<dbReference type="Pfam" id="PF13483">
    <property type="entry name" value="Lactamase_B_3"/>
    <property type="match status" value="1"/>
</dbReference>
<dbReference type="Gene3D" id="3.60.15.10">
    <property type="entry name" value="Ribonuclease Z/Hydroxyacylglutathione hydrolase-like"/>
    <property type="match status" value="1"/>
</dbReference>
<organism evidence="1">
    <name type="scientific">mine drainage metagenome</name>
    <dbReference type="NCBI Taxonomy" id="410659"/>
    <lineage>
        <taxon>unclassified sequences</taxon>
        <taxon>metagenomes</taxon>
        <taxon>ecological metagenomes</taxon>
    </lineage>
</organism>